<accession>A0A023FUF2</accession>
<evidence type="ECO:0000313" key="2">
    <source>
        <dbReference type="EMBL" id="JAC24348.1"/>
    </source>
</evidence>
<name>A0A023FUF2_AMBCJ</name>
<feature type="chain" id="PRO_5001515594" evidence="1">
    <location>
        <begin position="20"/>
        <end position="280"/>
    </location>
</feature>
<organism evidence="2">
    <name type="scientific">Amblyomma cajennense</name>
    <name type="common">Cayenne tick</name>
    <name type="synonym">Acarus cajennensis</name>
    <dbReference type="NCBI Taxonomy" id="34607"/>
    <lineage>
        <taxon>Eukaryota</taxon>
        <taxon>Metazoa</taxon>
        <taxon>Ecdysozoa</taxon>
        <taxon>Arthropoda</taxon>
        <taxon>Chelicerata</taxon>
        <taxon>Arachnida</taxon>
        <taxon>Acari</taxon>
        <taxon>Parasitiformes</taxon>
        <taxon>Ixodida</taxon>
        <taxon>Ixodoidea</taxon>
        <taxon>Ixodidae</taxon>
        <taxon>Amblyomminae</taxon>
        <taxon>Amblyomma</taxon>
    </lineage>
</organism>
<proteinExistence type="evidence at transcript level"/>
<reference evidence="2" key="1">
    <citation type="submission" date="2014-03" db="EMBL/GenBank/DDBJ databases">
        <title>The sialotranscriptome of Amblyomma triste, Amblyomma parvum and Amblyomma cajennense ticks, uncovered by 454-based RNA-seq.</title>
        <authorList>
            <person name="Garcia G.R."/>
            <person name="Gardinassi L.G."/>
            <person name="Ribeiro J.M."/>
            <person name="Anatriello E."/>
            <person name="Ferreira B.R."/>
            <person name="Moreira H.N."/>
            <person name="Mafra C."/>
            <person name="Olegario M.M."/>
            <person name="Szabo P.J."/>
            <person name="Miranda-Santos I.K."/>
            <person name="Maruyama S.R."/>
        </authorList>
    </citation>
    <scope>NUCLEOTIDE SEQUENCE</scope>
    <source>
        <strain evidence="2">Uberlandia</strain>
        <tissue evidence="2">Salivary glands</tissue>
    </source>
</reference>
<dbReference type="AlphaFoldDB" id="A0A023FUF2"/>
<keyword evidence="1" id="KW-0732">Signal</keyword>
<dbReference type="EMBL" id="GBBK01000134">
    <property type="protein sequence ID" value="JAC24348.1"/>
    <property type="molecule type" value="mRNA"/>
</dbReference>
<feature type="signal peptide" evidence="1">
    <location>
        <begin position="1"/>
        <end position="19"/>
    </location>
</feature>
<protein>
    <submittedName>
        <fullName evidence="2">Putative secreted protein</fullName>
    </submittedName>
</protein>
<evidence type="ECO:0000256" key="1">
    <source>
        <dbReference type="SAM" id="SignalP"/>
    </source>
</evidence>
<sequence length="280" mass="31727">MHRLVVLLVAGACVTSIFAESGLSKQERDCERMRMCTTRNASENVDSCTSAFYTMYIYNESASMCEELPKSICYRTEIYGVFFSFFDCSHTCSGGKGPIYCSAEPYEPAQNDTCTEKKRSWYDHDENSTEPNVAWYYNASLEECVQYQTCEDPWNLPKDANGHSKKYFCEKACKKFTADTIYGSADGSGTVNCNAEPTARCDSGEEEDGRTRYFYNASSKMCEVYSACDDKWPKGLTSFNYFVTNRSCALECGDYNASHYEFDVSARDDLPSEEDNYLDV</sequence>